<keyword evidence="4" id="KW-1185">Reference proteome</keyword>
<gene>
    <name evidence="3" type="ORF">ACFPFO_14550</name>
</gene>
<dbReference type="EMBL" id="JBHSJG010000038">
    <property type="protein sequence ID" value="MFC4988962.1"/>
    <property type="molecule type" value="Genomic_DNA"/>
</dbReference>
<dbReference type="Gene3D" id="2.60.40.10">
    <property type="entry name" value="Immunoglobulins"/>
    <property type="match status" value="1"/>
</dbReference>
<comment type="caution">
    <text evidence="3">The sequence shown here is derived from an EMBL/GenBank/DDBJ whole genome shotgun (WGS) entry which is preliminary data.</text>
</comment>
<accession>A0ABD5QGT8</accession>
<dbReference type="Proteomes" id="UP001595925">
    <property type="component" value="Unassembled WGS sequence"/>
</dbReference>
<proteinExistence type="predicted"/>
<dbReference type="InterPro" id="IPR055706">
    <property type="entry name" value="Slg1/2_DUF7282"/>
</dbReference>
<organism evidence="3 4">
    <name type="scientific">Saliphagus infecundisoli</name>
    <dbReference type="NCBI Taxonomy" id="1849069"/>
    <lineage>
        <taxon>Archaea</taxon>
        <taxon>Methanobacteriati</taxon>
        <taxon>Methanobacteriota</taxon>
        <taxon>Stenosarchaea group</taxon>
        <taxon>Halobacteria</taxon>
        <taxon>Halobacteriales</taxon>
        <taxon>Natrialbaceae</taxon>
        <taxon>Saliphagus</taxon>
    </lineage>
</organism>
<name>A0ABD5QGT8_9EURY</name>
<reference evidence="3 4" key="1">
    <citation type="journal article" date="2019" name="Int. J. Syst. Evol. Microbiol.">
        <title>The Global Catalogue of Microorganisms (GCM) 10K type strain sequencing project: providing services to taxonomists for standard genome sequencing and annotation.</title>
        <authorList>
            <consortium name="The Broad Institute Genomics Platform"/>
            <consortium name="The Broad Institute Genome Sequencing Center for Infectious Disease"/>
            <person name="Wu L."/>
            <person name="Ma J."/>
        </authorList>
    </citation>
    <scope>NUCLEOTIDE SEQUENCE [LARGE SCALE GENOMIC DNA]</scope>
    <source>
        <strain evidence="3 4">CGMCC 1.15824</strain>
    </source>
</reference>
<dbReference type="Pfam" id="PF23951">
    <property type="entry name" value="DUF7282"/>
    <property type="match status" value="2"/>
</dbReference>
<dbReference type="InterPro" id="IPR013783">
    <property type="entry name" value="Ig-like_fold"/>
</dbReference>
<feature type="region of interest" description="Disordered" evidence="1">
    <location>
        <begin position="128"/>
        <end position="147"/>
    </location>
</feature>
<protein>
    <submittedName>
        <fullName evidence="3">DUF4179 domain-containing protein</fullName>
    </submittedName>
</protein>
<evidence type="ECO:0000313" key="3">
    <source>
        <dbReference type="EMBL" id="MFC4988962.1"/>
    </source>
</evidence>
<feature type="compositionally biased region" description="Acidic residues" evidence="1">
    <location>
        <begin position="406"/>
        <end position="424"/>
    </location>
</feature>
<evidence type="ECO:0000313" key="4">
    <source>
        <dbReference type="Proteomes" id="UP001595925"/>
    </source>
</evidence>
<feature type="domain" description="DUF7282" evidence="2">
    <location>
        <begin position="48"/>
        <end position="155"/>
    </location>
</feature>
<dbReference type="AlphaFoldDB" id="A0ABD5QGT8"/>
<feature type="domain" description="DUF7282" evidence="2">
    <location>
        <begin position="277"/>
        <end position="359"/>
    </location>
</feature>
<evidence type="ECO:0000259" key="2">
    <source>
        <dbReference type="Pfam" id="PF23951"/>
    </source>
</evidence>
<sequence>MSRLPELGTVKRIGAILVALVVVLAAGTVVGQAPALFGADVTEEPEGSIEFSDQTGDGTSATVDNVTLSDGGFVVVTSEGEIVGVSEYLGEGDHENVTVEQRGEGELLGQLTATAHQDVTGNETFVGPEEAGEDEDHDRPYIGADGYPVSDTATVSMPDGPEEGATSTSFIVESANATDRVPVNDTLEITSEIRNPNDFEDQQPVDFRIDGEVRERQIVSLSADETRQLNFTIDLSGVEPGEHGYGIYTDEDGAVDDFLVEYAPADVTVVEATPEEVVADATLPIDGFLAVEDGNGSVVATSDALEYGDHENVTIDVGDELADGETATVVVYGGDPGEVATTVPYVDGEGDPVQATATVEGEADDALSPGGGIGDNESNGTDDGNQTNETNGTDATNESDGADGSNESDDGSGNETQAEGEDDA</sequence>
<feature type="compositionally biased region" description="Polar residues" evidence="1">
    <location>
        <begin position="376"/>
        <end position="399"/>
    </location>
</feature>
<dbReference type="RefSeq" id="WP_224828389.1">
    <property type="nucleotide sequence ID" value="NZ_JAIVEF010000006.1"/>
</dbReference>
<evidence type="ECO:0000256" key="1">
    <source>
        <dbReference type="SAM" id="MobiDB-lite"/>
    </source>
</evidence>
<feature type="region of interest" description="Disordered" evidence="1">
    <location>
        <begin position="363"/>
        <end position="424"/>
    </location>
</feature>